<accession>A0ACC1MH35</accession>
<comment type="caution">
    <text evidence="1">The sequence shown here is derived from an EMBL/GenBank/DDBJ whole genome shotgun (WGS) entry which is preliminary data.</text>
</comment>
<dbReference type="EMBL" id="JANSHE010006953">
    <property type="protein sequence ID" value="KAJ2965591.1"/>
    <property type="molecule type" value="Genomic_DNA"/>
</dbReference>
<sequence length="115" mass="12867">MKQLQPQDRPPAEDLLAQWERIRNSQPKNSYRSSLAAPPTVSIAPCFHPALVTNTLSAPHSTLLYLLHDVYHTGSMLTLYHICLGFRCTTSMTSGKLVGLIRQARDDFELASRAM</sequence>
<reference evidence="1" key="1">
    <citation type="submission" date="2022-08" db="EMBL/GenBank/DDBJ databases">
        <title>Genome Sequence of Pycnoporus sanguineus.</title>
        <authorList>
            <person name="Buettner E."/>
        </authorList>
    </citation>
    <scope>NUCLEOTIDE SEQUENCE</scope>
    <source>
        <strain evidence="1">CG-C14</strain>
    </source>
</reference>
<protein>
    <submittedName>
        <fullName evidence="1">Uncharacterized protein</fullName>
    </submittedName>
</protein>
<proteinExistence type="predicted"/>
<evidence type="ECO:0000313" key="2">
    <source>
        <dbReference type="Proteomes" id="UP001144978"/>
    </source>
</evidence>
<keyword evidence="2" id="KW-1185">Reference proteome</keyword>
<dbReference type="Proteomes" id="UP001144978">
    <property type="component" value="Unassembled WGS sequence"/>
</dbReference>
<gene>
    <name evidence="1" type="ORF">NUW54_g14068</name>
</gene>
<evidence type="ECO:0000313" key="1">
    <source>
        <dbReference type="EMBL" id="KAJ2965591.1"/>
    </source>
</evidence>
<name>A0ACC1MH35_9APHY</name>
<organism evidence="1 2">
    <name type="scientific">Trametes sanguinea</name>
    <dbReference type="NCBI Taxonomy" id="158606"/>
    <lineage>
        <taxon>Eukaryota</taxon>
        <taxon>Fungi</taxon>
        <taxon>Dikarya</taxon>
        <taxon>Basidiomycota</taxon>
        <taxon>Agaricomycotina</taxon>
        <taxon>Agaricomycetes</taxon>
        <taxon>Polyporales</taxon>
        <taxon>Polyporaceae</taxon>
        <taxon>Trametes</taxon>
    </lineage>
</organism>